<dbReference type="GO" id="GO:0006631">
    <property type="term" value="P:fatty acid metabolic process"/>
    <property type="evidence" value="ECO:0007669"/>
    <property type="project" value="TreeGrafter"/>
</dbReference>
<dbReference type="PROSITE" id="PS00455">
    <property type="entry name" value="AMP_BINDING"/>
    <property type="match status" value="1"/>
</dbReference>
<dbReference type="PANTHER" id="PTHR43201">
    <property type="entry name" value="ACYL-COA SYNTHETASE"/>
    <property type="match status" value="1"/>
</dbReference>
<dbReference type="PANTHER" id="PTHR43201:SF5">
    <property type="entry name" value="MEDIUM-CHAIN ACYL-COA LIGASE ACSF2, MITOCHONDRIAL"/>
    <property type="match status" value="1"/>
</dbReference>
<dbReference type="InterPro" id="IPR025110">
    <property type="entry name" value="AMP-bd_C"/>
</dbReference>
<dbReference type="AlphaFoldDB" id="A0A494RFK0"/>
<dbReference type="Gene3D" id="3.40.50.12780">
    <property type="entry name" value="N-terminal domain of ligase-like"/>
    <property type="match status" value="1"/>
</dbReference>
<protein>
    <submittedName>
        <fullName evidence="5">Acyl-CoA synthetase</fullName>
    </submittedName>
</protein>
<sequence length="511" mass="55627">MHPSHFAAVTPDKPALIMAQSGAVTTFRELEDASNRAAHLLRALGLRPGDAVAVCLSNTPDYFALAWAAQRSGLYFVALSSRLTLAEVDYIARDCGAKVLIAGADLPNTAALPAGLSDLALFSLGGVVPGYRVWEDEVATQPASRIADEVAGGEMLYSSGTTGRPKGIRPELPKDGDVTAMPMTTVVAKARFGVDEASIYLCPAPLYHAAPLRWSMAVQHLGGTVVLMEKFDAELALAAIDRHGVTHSQWVPTHFIRMLKLPDEVRAKYDVSTLKLAIHASAPCPVPVKQAMIDWFGPILIEYYAGTEGNGMTIITSEEWLRKPGSVGKANFCVVHICDDEGNELPPGEVGNIYFQGDHPFEYHNDPEKTATAYDARGWTTLGDVGRLDEDGYLFLTDRKSFMIISGGVNIYPQEIENLLIQHPQVADAAVIGAPCPEMGERVVAVIQPADWADATPEFAEALSAWARRSLSGIKAPRQFDFMRELPRHDTGKLYKRLIRDEYWKDVKAAG</sequence>
<dbReference type="Proteomes" id="UP000276984">
    <property type="component" value="Chromosome"/>
</dbReference>
<dbReference type="InterPro" id="IPR020845">
    <property type="entry name" value="AMP-binding_CS"/>
</dbReference>
<feature type="domain" description="AMP-dependent synthetase/ligase" evidence="3">
    <location>
        <begin position="6"/>
        <end position="359"/>
    </location>
</feature>
<dbReference type="Pfam" id="PF13193">
    <property type="entry name" value="AMP-binding_C"/>
    <property type="match status" value="1"/>
</dbReference>
<dbReference type="Pfam" id="PF00501">
    <property type="entry name" value="AMP-binding"/>
    <property type="match status" value="1"/>
</dbReference>
<organism evidence="5 6">
    <name type="scientific">Brevundimonas naejangsanensis</name>
    <dbReference type="NCBI Taxonomy" id="588932"/>
    <lineage>
        <taxon>Bacteria</taxon>
        <taxon>Pseudomonadati</taxon>
        <taxon>Pseudomonadota</taxon>
        <taxon>Alphaproteobacteria</taxon>
        <taxon>Caulobacterales</taxon>
        <taxon>Caulobacteraceae</taxon>
        <taxon>Brevundimonas</taxon>
    </lineage>
</organism>
<evidence type="ECO:0000256" key="2">
    <source>
        <dbReference type="ARBA" id="ARBA00022598"/>
    </source>
</evidence>
<name>A0A494RFK0_9CAUL</name>
<keyword evidence="6" id="KW-1185">Reference proteome</keyword>
<dbReference type="Gene3D" id="3.30.300.30">
    <property type="match status" value="1"/>
</dbReference>
<evidence type="ECO:0000256" key="1">
    <source>
        <dbReference type="ARBA" id="ARBA00006432"/>
    </source>
</evidence>
<proteinExistence type="inferred from homology"/>
<dbReference type="GO" id="GO:0031956">
    <property type="term" value="F:medium-chain fatty acid-CoA ligase activity"/>
    <property type="evidence" value="ECO:0007669"/>
    <property type="project" value="TreeGrafter"/>
</dbReference>
<reference evidence="5 6" key="1">
    <citation type="submission" date="2018-10" db="EMBL/GenBank/DDBJ databases">
        <title>Complete genome sequence of Brevundimonas naejangsanensis BRV3.</title>
        <authorList>
            <person name="Berrios L."/>
            <person name="Ely B."/>
        </authorList>
    </citation>
    <scope>NUCLEOTIDE SEQUENCE [LARGE SCALE GENOMIC DNA]</scope>
    <source>
        <strain evidence="5 6">BRV3</strain>
    </source>
</reference>
<gene>
    <name evidence="5" type="ORF">D8I30_00865</name>
</gene>
<keyword evidence="2" id="KW-0436">Ligase</keyword>
<dbReference type="SUPFAM" id="SSF56801">
    <property type="entry name" value="Acetyl-CoA synthetase-like"/>
    <property type="match status" value="1"/>
</dbReference>
<dbReference type="InterPro" id="IPR000873">
    <property type="entry name" value="AMP-dep_synth/lig_dom"/>
</dbReference>
<evidence type="ECO:0000313" key="5">
    <source>
        <dbReference type="EMBL" id="AYG93893.1"/>
    </source>
</evidence>
<feature type="domain" description="AMP-binding enzyme C-terminal" evidence="4">
    <location>
        <begin position="415"/>
        <end position="493"/>
    </location>
</feature>
<dbReference type="InterPro" id="IPR042099">
    <property type="entry name" value="ANL_N_sf"/>
</dbReference>
<evidence type="ECO:0000259" key="4">
    <source>
        <dbReference type="Pfam" id="PF13193"/>
    </source>
</evidence>
<accession>A0A494RFK0</accession>
<dbReference type="RefSeq" id="WP_121481053.1">
    <property type="nucleotide sequence ID" value="NZ_CP032707.1"/>
</dbReference>
<evidence type="ECO:0000313" key="6">
    <source>
        <dbReference type="Proteomes" id="UP000276984"/>
    </source>
</evidence>
<dbReference type="EMBL" id="CP032707">
    <property type="protein sequence ID" value="AYG93893.1"/>
    <property type="molecule type" value="Genomic_DNA"/>
</dbReference>
<dbReference type="OrthoDB" id="9803968at2"/>
<evidence type="ECO:0000259" key="3">
    <source>
        <dbReference type="Pfam" id="PF00501"/>
    </source>
</evidence>
<comment type="similarity">
    <text evidence="1">Belongs to the ATP-dependent AMP-binding enzyme family.</text>
</comment>
<dbReference type="InterPro" id="IPR045851">
    <property type="entry name" value="AMP-bd_C_sf"/>
</dbReference>